<feature type="chain" id="PRO_5020224090" evidence="7">
    <location>
        <begin position="20"/>
        <end position="43"/>
    </location>
</feature>
<proteinExistence type="inferred from homology"/>
<keyword evidence="6 8" id="KW-0449">Lipoprotein</keyword>
<dbReference type="Pfam" id="PF08085">
    <property type="entry name" value="Entericidin"/>
    <property type="match status" value="1"/>
</dbReference>
<comment type="similarity">
    <text evidence="1">Belongs to the EcnA/EcnB lipoprotein family.</text>
</comment>
<evidence type="ECO:0000256" key="3">
    <source>
        <dbReference type="ARBA" id="ARBA00022729"/>
    </source>
</evidence>
<protein>
    <submittedName>
        <fullName evidence="8">Entericidin A/B family lipoprotein</fullName>
    </submittedName>
</protein>
<sequence>MKKIASIVLVSFLSIAALAGCNTVQGVGQDVQQGGKAIEKAAK</sequence>
<dbReference type="Proteomes" id="UP000306236">
    <property type="component" value="Unassembled WGS sequence"/>
</dbReference>
<evidence type="ECO:0000256" key="2">
    <source>
        <dbReference type="ARBA" id="ARBA00022475"/>
    </source>
</evidence>
<name>A0A4S5BK58_9BURK</name>
<evidence type="ECO:0000256" key="7">
    <source>
        <dbReference type="SAM" id="SignalP"/>
    </source>
</evidence>
<organism evidence="8 9">
    <name type="scientific">Lampropedia aestuarii</name>
    <dbReference type="NCBI Taxonomy" id="2562762"/>
    <lineage>
        <taxon>Bacteria</taxon>
        <taxon>Pseudomonadati</taxon>
        <taxon>Pseudomonadota</taxon>
        <taxon>Betaproteobacteria</taxon>
        <taxon>Burkholderiales</taxon>
        <taxon>Comamonadaceae</taxon>
        <taxon>Lampropedia</taxon>
    </lineage>
</organism>
<evidence type="ECO:0000256" key="5">
    <source>
        <dbReference type="ARBA" id="ARBA00023139"/>
    </source>
</evidence>
<keyword evidence="3 7" id="KW-0732">Signal</keyword>
<dbReference type="InterPro" id="IPR012556">
    <property type="entry name" value="Entericidin"/>
</dbReference>
<dbReference type="EMBL" id="SSWX01000013">
    <property type="protein sequence ID" value="THJ32867.1"/>
    <property type="molecule type" value="Genomic_DNA"/>
</dbReference>
<evidence type="ECO:0000313" key="9">
    <source>
        <dbReference type="Proteomes" id="UP000306236"/>
    </source>
</evidence>
<feature type="signal peptide" evidence="7">
    <location>
        <begin position="1"/>
        <end position="19"/>
    </location>
</feature>
<evidence type="ECO:0000256" key="1">
    <source>
        <dbReference type="ARBA" id="ARBA00010296"/>
    </source>
</evidence>
<dbReference type="GO" id="GO:0016020">
    <property type="term" value="C:membrane"/>
    <property type="evidence" value="ECO:0007669"/>
    <property type="project" value="InterPro"/>
</dbReference>
<accession>A0A4S5BK58</accession>
<gene>
    <name evidence="8" type="ORF">E8K88_11220</name>
</gene>
<comment type="caution">
    <text evidence="8">The sequence shown here is derived from an EMBL/GenBank/DDBJ whole genome shotgun (WGS) entry which is preliminary data.</text>
</comment>
<reference evidence="8 9" key="1">
    <citation type="submission" date="2019-04" db="EMBL/GenBank/DDBJ databases">
        <title>Lampropedia sp YIM MLB12 draf genome.</title>
        <authorList>
            <person name="Wang Y.-X."/>
        </authorList>
    </citation>
    <scope>NUCLEOTIDE SEQUENCE [LARGE SCALE GENOMIC DNA]</scope>
    <source>
        <strain evidence="8 9">YIM MLB12</strain>
    </source>
</reference>
<dbReference type="PROSITE" id="PS51257">
    <property type="entry name" value="PROKAR_LIPOPROTEIN"/>
    <property type="match status" value="1"/>
</dbReference>
<evidence type="ECO:0000313" key="8">
    <source>
        <dbReference type="EMBL" id="THJ32867.1"/>
    </source>
</evidence>
<keyword evidence="9" id="KW-1185">Reference proteome</keyword>
<evidence type="ECO:0000256" key="6">
    <source>
        <dbReference type="ARBA" id="ARBA00023288"/>
    </source>
</evidence>
<dbReference type="GO" id="GO:0009636">
    <property type="term" value="P:response to toxic substance"/>
    <property type="evidence" value="ECO:0007669"/>
    <property type="project" value="InterPro"/>
</dbReference>
<keyword evidence="5" id="KW-0564">Palmitate</keyword>
<keyword evidence="4" id="KW-0472">Membrane</keyword>
<dbReference type="AlphaFoldDB" id="A0A4S5BK58"/>
<keyword evidence="2" id="KW-1003">Cell membrane</keyword>
<evidence type="ECO:0000256" key="4">
    <source>
        <dbReference type="ARBA" id="ARBA00023136"/>
    </source>
</evidence>